<organism evidence="2 3">
    <name type="scientific">Roseinatronobacter domitianus</name>
    <dbReference type="NCBI Taxonomy" id="2940293"/>
    <lineage>
        <taxon>Bacteria</taxon>
        <taxon>Pseudomonadati</taxon>
        <taxon>Pseudomonadota</taxon>
        <taxon>Alphaproteobacteria</taxon>
        <taxon>Rhodobacterales</taxon>
        <taxon>Paracoccaceae</taxon>
        <taxon>Roseinatronobacter</taxon>
    </lineage>
</organism>
<accession>A0ABT0LWX4</accession>
<comment type="caution">
    <text evidence="2">The sequence shown here is derived from an EMBL/GenBank/DDBJ whole genome shotgun (WGS) entry which is preliminary data.</text>
</comment>
<proteinExistence type="predicted"/>
<dbReference type="NCBIfam" id="NF005560">
    <property type="entry name" value="PRK07233.1"/>
    <property type="match status" value="1"/>
</dbReference>
<dbReference type="SUPFAM" id="SSF51905">
    <property type="entry name" value="FAD/NAD(P)-binding domain"/>
    <property type="match status" value="1"/>
</dbReference>
<dbReference type="InterPro" id="IPR002937">
    <property type="entry name" value="Amino_oxidase"/>
</dbReference>
<dbReference type="PANTHER" id="PTHR42923">
    <property type="entry name" value="PROTOPORPHYRINOGEN OXIDASE"/>
    <property type="match status" value="1"/>
</dbReference>
<name>A0ABT0LWX4_9RHOB</name>
<evidence type="ECO:0000313" key="2">
    <source>
        <dbReference type="EMBL" id="MCL1627110.1"/>
    </source>
</evidence>
<dbReference type="Pfam" id="PF01593">
    <property type="entry name" value="Amino_oxidase"/>
    <property type="match status" value="1"/>
</dbReference>
<gene>
    <name evidence="2" type="ORF">M3N55_00045</name>
</gene>
<dbReference type="EMBL" id="JALZWP010000001">
    <property type="protein sequence ID" value="MCL1627110.1"/>
    <property type="molecule type" value="Genomic_DNA"/>
</dbReference>
<evidence type="ECO:0000313" key="3">
    <source>
        <dbReference type="Proteomes" id="UP001202550"/>
    </source>
</evidence>
<dbReference type="RefSeq" id="WP_249055191.1">
    <property type="nucleotide sequence ID" value="NZ_JALZWP010000001.1"/>
</dbReference>
<feature type="domain" description="Amine oxidase" evidence="1">
    <location>
        <begin position="12"/>
        <end position="401"/>
    </location>
</feature>
<protein>
    <submittedName>
        <fullName evidence="2">NAD(P)/FAD-dependent oxidoreductase</fullName>
    </submittedName>
</protein>
<reference evidence="2 3" key="1">
    <citation type="submission" date="2022-05" db="EMBL/GenBank/DDBJ databases">
        <title>Seasonal and diel survey of microbial diversity of the Tyrrhenian coast.</title>
        <authorList>
            <person name="Gattoni G."/>
            <person name="Corral P."/>
        </authorList>
    </citation>
    <scope>NUCLEOTIDE SEQUENCE [LARGE SCALE GENOMIC DNA]</scope>
    <source>
        <strain evidence="2 3">V10</strain>
    </source>
</reference>
<dbReference type="Gene3D" id="3.50.50.60">
    <property type="entry name" value="FAD/NAD(P)-binding domain"/>
    <property type="match status" value="1"/>
</dbReference>
<sequence length="440" mass="48751">MTRHFTIIGAGFAGLSAARDLARAGHKVTVLEADTHVGGLAGSFTPAAGNEPLDRFYHHWFTSDQEVRALIEELGLGAEVTQDATLTGVYFNGATLRLSKPLDLLRFHALPVLDRLRLALLALRARRVRDWRALEALTAADWLRSMGGKRVYDTLWAPLLRGKFGAHADQIGAVWMWNKLKLRGGSRGRNGAENLSYMRGSFARVAQAMAEDIIAHGGDLRLGVPITRLTPCNTGGWHLEMGAESLYADAVIATPAPALVAGMIAHWASPAQLDRLTAIPYLANLCLVLELDRSLGSTYWLNVTDPDFPFVGVIEHTRFQPASYYGGRHIVYLSRYMSQDDPLLSLTDDAVLDYALPHLSRMFPEFRRDWLRAHHVWRAHWAQPVITCNYSAMIPPESGLAPDLHLCSMAQIYPEDRGTNYAVRAGRALARRLIDEARGV</sequence>
<dbReference type="InterPro" id="IPR036188">
    <property type="entry name" value="FAD/NAD-bd_sf"/>
</dbReference>
<dbReference type="InterPro" id="IPR050464">
    <property type="entry name" value="Zeta_carotene_desat/Oxidored"/>
</dbReference>
<dbReference type="Proteomes" id="UP001202550">
    <property type="component" value="Unassembled WGS sequence"/>
</dbReference>
<evidence type="ECO:0000259" key="1">
    <source>
        <dbReference type="Pfam" id="PF01593"/>
    </source>
</evidence>
<keyword evidence="3" id="KW-1185">Reference proteome</keyword>
<dbReference type="PANTHER" id="PTHR42923:SF46">
    <property type="entry name" value="AMINE OXIDASE"/>
    <property type="match status" value="1"/>
</dbReference>